<evidence type="ECO:0000313" key="1">
    <source>
        <dbReference type="EMBL" id="AUV59819.1"/>
    </source>
</evidence>
<protein>
    <submittedName>
        <fullName evidence="1">Uncharacterized protein</fullName>
    </submittedName>
</protein>
<evidence type="ECO:0000313" key="2">
    <source>
        <dbReference type="Proteomes" id="UP000240437"/>
    </source>
</evidence>
<dbReference type="KEGG" id="vg:54988729"/>
<organism evidence="1 2">
    <name type="scientific">Lactobacillus phage Nyseid</name>
    <dbReference type="NCBI Taxonomy" id="2079432"/>
    <lineage>
        <taxon>Viruses</taxon>
        <taxon>Duplodnaviria</taxon>
        <taxon>Heunggongvirae</taxon>
        <taxon>Uroviricota</taxon>
        <taxon>Caudoviricetes</taxon>
        <taxon>Tybeckvirinae</taxon>
        <taxon>Lenusvirus</taxon>
        <taxon>Lenusvirus nyseid</taxon>
    </lineage>
</organism>
<dbReference type="Proteomes" id="UP000240437">
    <property type="component" value="Segment"/>
</dbReference>
<dbReference type="RefSeq" id="YP_009798279.1">
    <property type="nucleotide sequence ID" value="NC_047925.1"/>
</dbReference>
<dbReference type="GeneID" id="54988729"/>
<dbReference type="EMBL" id="MG765276">
    <property type="protein sequence ID" value="AUV59819.1"/>
    <property type="molecule type" value="Genomic_DNA"/>
</dbReference>
<reference evidence="1 2" key="1">
    <citation type="submission" date="2018-01" db="EMBL/GenBank/DDBJ databases">
        <title>Lactobacillus phages that infect wine-derived L. plantarum strains.</title>
        <authorList>
            <person name="Kyrkou I."/>
            <person name="Hestbjerg Hansen L."/>
        </authorList>
    </citation>
    <scope>NUCLEOTIDE SEQUENCE [LARGE SCALE GENOMIC DNA]</scope>
</reference>
<proteinExistence type="predicted"/>
<accession>A0A2K9VC90</accession>
<keyword evidence="2" id="KW-1185">Reference proteome</keyword>
<sequence>MLMYRKFEGELDGVTLDGIKEIFFDKYYNIEHGAKQRVEDAKSFINNECGKFFELYFENNFISVTPSEQVMSENDSVAHFLEILTTYVITGEDDDLPYNKDLFFIGN</sequence>
<name>A0A2K9VC90_9CAUD</name>